<keyword evidence="4 7" id="KW-1133">Transmembrane helix</keyword>
<evidence type="ECO:0000256" key="2">
    <source>
        <dbReference type="ARBA" id="ARBA00022475"/>
    </source>
</evidence>
<evidence type="ECO:0000256" key="4">
    <source>
        <dbReference type="ARBA" id="ARBA00022989"/>
    </source>
</evidence>
<dbReference type="EMBL" id="SNTY01000088">
    <property type="protein sequence ID" value="TEU23087.1"/>
    <property type="molecule type" value="Genomic_DNA"/>
</dbReference>
<keyword evidence="11" id="KW-1185">Reference proteome</keyword>
<accession>A0A4Y7X8Q6</accession>
<feature type="transmembrane region" description="Helical" evidence="7">
    <location>
        <begin position="16"/>
        <end position="35"/>
    </location>
</feature>
<comment type="caution">
    <text evidence="10">The sequence shown here is derived from an EMBL/GenBank/DDBJ whole genome shotgun (WGS) entry which is preliminary data.</text>
</comment>
<dbReference type="AlphaFoldDB" id="A0A4Y7X8Q6"/>
<feature type="transmembrane region" description="Helical" evidence="7">
    <location>
        <begin position="490"/>
        <end position="507"/>
    </location>
</feature>
<dbReference type="OrthoDB" id="8670769at2"/>
<feature type="transmembrane region" description="Helical" evidence="7">
    <location>
        <begin position="70"/>
        <end position="87"/>
    </location>
</feature>
<feature type="transmembrane region" description="Helical" evidence="7">
    <location>
        <begin position="93"/>
        <end position="110"/>
    </location>
</feature>
<dbReference type="Pfam" id="PF13515">
    <property type="entry name" value="FUSC_2"/>
    <property type="match status" value="1"/>
</dbReference>
<dbReference type="NCBIfam" id="TIGR01666">
    <property type="entry name" value="YCCS"/>
    <property type="match status" value="1"/>
</dbReference>
<feature type="transmembrane region" description="Helical" evidence="7">
    <location>
        <begin position="41"/>
        <end position="58"/>
    </location>
</feature>
<proteinExistence type="inferred from homology"/>
<reference evidence="10 11" key="1">
    <citation type="submission" date="2019-03" db="EMBL/GenBank/DDBJ databases">
        <title>Alkanindiges illinoisensis: a potential pathogenic isolated from ascites of a gastric cancer patient with abdominal metastasis.</title>
        <authorList>
            <person name="Hu X."/>
            <person name="Yang B."/>
            <person name="Yan X."/>
            <person name="Lin L."/>
            <person name="Zhao H."/>
            <person name="Zhou F."/>
            <person name="Su B."/>
            <person name="Chen J."/>
            <person name="Rui Y."/>
            <person name="Wang Q."/>
            <person name="Zheng L."/>
        </authorList>
    </citation>
    <scope>NUCLEOTIDE SEQUENCE [LARGE SCALE GENOMIC DNA]</scope>
    <source>
        <strain evidence="10 11">NFYY 23406</strain>
    </source>
</reference>
<protein>
    <submittedName>
        <fullName evidence="10">TIGR01666 family membrane protein</fullName>
    </submittedName>
</protein>
<keyword evidence="5 7" id="KW-0472">Membrane</keyword>
<comment type="similarity">
    <text evidence="6">Belongs to the YccS/YhfK family.</text>
</comment>
<organism evidence="10 11">
    <name type="scientific">Alkanindiges illinoisensis</name>
    <dbReference type="NCBI Taxonomy" id="197183"/>
    <lineage>
        <taxon>Bacteria</taxon>
        <taxon>Pseudomonadati</taxon>
        <taxon>Pseudomonadota</taxon>
        <taxon>Gammaproteobacteria</taxon>
        <taxon>Moraxellales</taxon>
        <taxon>Moraxellaceae</taxon>
        <taxon>Alkanindiges</taxon>
    </lineage>
</organism>
<feature type="domain" description="Integral membrane bound transporter" evidence="9">
    <location>
        <begin position="409"/>
        <end position="531"/>
    </location>
</feature>
<evidence type="ECO:0000256" key="6">
    <source>
        <dbReference type="ARBA" id="ARBA00043993"/>
    </source>
</evidence>
<evidence type="ECO:0000256" key="1">
    <source>
        <dbReference type="ARBA" id="ARBA00004651"/>
    </source>
</evidence>
<dbReference type="InterPro" id="IPR010019">
    <property type="entry name" value="Integral_membrane_YccS"/>
</dbReference>
<keyword evidence="3 7" id="KW-0812">Transmembrane</keyword>
<feature type="domain" description="Integral membrane protein YccS N-terminal" evidence="8">
    <location>
        <begin position="68"/>
        <end position="348"/>
    </location>
</feature>
<evidence type="ECO:0000259" key="9">
    <source>
        <dbReference type="Pfam" id="PF13515"/>
    </source>
</evidence>
<dbReference type="InterPro" id="IPR010020">
    <property type="entry name" value="Integral_membrane_YCCS_YHJK"/>
</dbReference>
<evidence type="ECO:0000313" key="10">
    <source>
        <dbReference type="EMBL" id="TEU23087.1"/>
    </source>
</evidence>
<dbReference type="InterPro" id="IPR049453">
    <property type="entry name" value="Memb_transporter_dom"/>
</dbReference>
<dbReference type="Pfam" id="PF12805">
    <property type="entry name" value="FUSC-like"/>
    <property type="match status" value="1"/>
</dbReference>
<dbReference type="InterPro" id="IPR036259">
    <property type="entry name" value="MFS_trans_sf"/>
</dbReference>
<evidence type="ECO:0000256" key="5">
    <source>
        <dbReference type="ARBA" id="ARBA00023136"/>
    </source>
</evidence>
<sequence length="726" mass="82431">MQKLAAKIIRVSYNSAYMYALRMMIAFAGTAFFPYLIDRQILTIPLTLGVVAAGISNIDDRFSVHLRNLFYTYIGFFVAASSVQLLFPYPVLFALGLIASCIVFILLGSLGPRYATISYGSLVVAVYAMLGVHLFDNWYEQPLYLVAGAVWYGLLTSISYLVFPVRNLDDNLSACYNKLGAFLYAKSNLFDADLNAQEFDQALIDLSLCNSKLVAILNATRISLLTRLKGDRGQKDTRRNLHYYFVAQDIHERGDSAHIDYQTLAREFRYSDILFRFQRLLSTQSRACMELAKCIRLHRPYKHNPRFARAFERLKQSIHSQYDQGRNLIHLNALTLILTNLKEIDAQLANMETERSFLQKNFDRNDINQQLRDDSLQGFADIWQRIRQNLSPESVLFRHAVRLSLVLLLAYIFIQVTGLEYGYWILLTALFVSQPNFNATQRRLKLRITGTLAGVLIGLPILYFVPSVEGQLVVLIIAGVLFFELRSRQYAQATAFITLLALINFNLDGSGFDAALPRITDTIIGCFFAWLGVSFIWPDWKFRRLPRLVNRALTAQCNYLAAVVRQYHAGKSNDMDYRIKRRAAHNSDAELASFISTLATEPDQDAIQVSQCFRFLCLNHTFLSYISALGAHREELKDKEVLSLLDQVLVNIQGALLHAQTPKPALQHTTELLTLRLQNMSAQTGSREQLVLQQIRLLMSVLPEFATLNQSLSYDDHSDASALAPL</sequence>
<dbReference type="PANTHER" id="PTHR30509">
    <property type="entry name" value="P-HYDROXYBENZOIC ACID EFFLUX PUMP SUBUNIT-RELATED"/>
    <property type="match status" value="1"/>
</dbReference>
<evidence type="ECO:0000256" key="7">
    <source>
        <dbReference type="SAM" id="Phobius"/>
    </source>
</evidence>
<dbReference type="STRING" id="1120977.GCA_000619845_00953"/>
<name>A0A4Y7X8Q6_9GAMM</name>
<dbReference type="PANTHER" id="PTHR30509:SF8">
    <property type="entry name" value="INNER MEMBRANE PROTEIN YCCS"/>
    <property type="match status" value="1"/>
</dbReference>
<gene>
    <name evidence="10" type="primary">yccS</name>
    <name evidence="10" type="ORF">E2B99_14430</name>
</gene>
<comment type="subcellular location">
    <subcellularLocation>
        <location evidence="1">Cell membrane</location>
        <topology evidence="1">Multi-pass membrane protein</topology>
    </subcellularLocation>
</comment>
<evidence type="ECO:0000256" key="3">
    <source>
        <dbReference type="ARBA" id="ARBA00022692"/>
    </source>
</evidence>
<feature type="transmembrane region" description="Helical" evidence="7">
    <location>
        <begin position="470"/>
        <end position="485"/>
    </location>
</feature>
<evidence type="ECO:0000313" key="11">
    <source>
        <dbReference type="Proteomes" id="UP000297834"/>
    </source>
</evidence>
<dbReference type="InterPro" id="IPR032692">
    <property type="entry name" value="YccS_N"/>
</dbReference>
<feature type="transmembrane region" description="Helical" evidence="7">
    <location>
        <begin position="117"/>
        <end position="135"/>
    </location>
</feature>
<dbReference type="Proteomes" id="UP000297834">
    <property type="component" value="Unassembled WGS sequence"/>
</dbReference>
<dbReference type="SUPFAM" id="SSF103473">
    <property type="entry name" value="MFS general substrate transporter"/>
    <property type="match status" value="1"/>
</dbReference>
<keyword evidence="2" id="KW-1003">Cell membrane</keyword>
<dbReference type="GO" id="GO:0005886">
    <property type="term" value="C:plasma membrane"/>
    <property type="evidence" value="ECO:0007669"/>
    <property type="project" value="UniProtKB-SubCell"/>
</dbReference>
<feature type="transmembrane region" description="Helical" evidence="7">
    <location>
        <begin position="141"/>
        <end position="163"/>
    </location>
</feature>
<dbReference type="NCBIfam" id="TIGR01667">
    <property type="entry name" value="YCCS_YHFK"/>
    <property type="match status" value="1"/>
</dbReference>
<evidence type="ECO:0000259" key="8">
    <source>
        <dbReference type="Pfam" id="PF12805"/>
    </source>
</evidence>
<feature type="transmembrane region" description="Helical" evidence="7">
    <location>
        <begin position="519"/>
        <end position="537"/>
    </location>
</feature>